<reference evidence="3" key="1">
    <citation type="submission" date="2018-05" db="EMBL/GenBank/DDBJ databases">
        <authorList>
            <person name="Datahose"/>
        </authorList>
    </citation>
    <scope>NUCLEOTIDE SEQUENCE</scope>
</reference>
<organism evidence="3 4">
    <name type="scientific">Astatotilapia calliptera</name>
    <name type="common">Eastern happy</name>
    <name type="synonym">Chromis callipterus</name>
    <dbReference type="NCBI Taxonomy" id="8154"/>
    <lineage>
        <taxon>Eukaryota</taxon>
        <taxon>Metazoa</taxon>
        <taxon>Chordata</taxon>
        <taxon>Craniata</taxon>
        <taxon>Vertebrata</taxon>
        <taxon>Euteleostomi</taxon>
        <taxon>Actinopterygii</taxon>
        <taxon>Neopterygii</taxon>
        <taxon>Teleostei</taxon>
        <taxon>Neoteleostei</taxon>
        <taxon>Acanthomorphata</taxon>
        <taxon>Ovalentaria</taxon>
        <taxon>Cichlomorphae</taxon>
        <taxon>Cichliformes</taxon>
        <taxon>Cichlidae</taxon>
        <taxon>African cichlids</taxon>
        <taxon>Pseudocrenilabrinae</taxon>
        <taxon>Haplochromini</taxon>
        <taxon>Astatotilapia</taxon>
    </lineage>
</organism>
<evidence type="ECO:0000313" key="4">
    <source>
        <dbReference type="Proteomes" id="UP000265100"/>
    </source>
</evidence>
<dbReference type="OMA" id="PSLFCDL"/>
<dbReference type="Pfam" id="PF13843">
    <property type="entry name" value="DDE_Tnp_1_7"/>
    <property type="match status" value="1"/>
</dbReference>
<dbReference type="GeneTree" id="ENSGT00940000163467"/>
<dbReference type="Bgee" id="ENSACLG00000005075">
    <property type="expression patterns" value="Expressed in anal fin and 5 other cell types or tissues"/>
</dbReference>
<sequence length="634" mass="72023">MAKRKTYFSLEEVLEQCTRRDSDQSEEDISEEDSDVSFVDSVAEDIFLDGGDATLDIQSSESDELWEPASKKTSTEEHDDSISSEEEPHPSTFQRVSGSRRPRGRGRGRGRGRTGSSQAEMPASTSEEGWNDTDAPDIIPPQPTFRPIKSPGPQIIPTASYTLLQLFQLYFTNSMLLTIIKNTNDFGSTCHKPSNPWIDLTLQDMYAFMAMVIYMGLVKLPAITDYWRGSKLYSLPFPKKIMSGKKFQRICRSLHLSSLEDNAANEQRRGTADFDRLCKIKPLYTEMREVCKINYNPGQEISIDERMVASKARIGIKQYMKNKPVRWGYKLFVLADSSNGYTWDFFVYEGKLQGNSGKGLSYESVMELIDTRLLGTGYKLFVDNFYSSPSLFCDLLQKRIWACGTIRTNRIGFPKTKKNCLDSKSPRGSIRWIRKDSLLFVQWRDTRDVFLCSTLHTAHAGDTVQRRVRDADGHWVLKDISVPPAVKEYNRCMGGVDHSDALINYYKVIHKTQRWYKTFFYHFLDIAVVNAFLLHKSITKGKGEVPMHQKAFRETLIEELAAAAGSLAPSPAPSPSPNRAHHKPVHISGHSTTGRLRCRHCQAKTPVKCSSCDVPLCFLPSRDCYKDWHDANDL</sequence>
<dbReference type="PANTHER" id="PTHR46599:SF3">
    <property type="entry name" value="PIGGYBAC TRANSPOSABLE ELEMENT-DERIVED PROTEIN 4"/>
    <property type="match status" value="1"/>
</dbReference>
<dbReference type="PANTHER" id="PTHR46599">
    <property type="entry name" value="PIGGYBAC TRANSPOSABLE ELEMENT-DERIVED PROTEIN 4"/>
    <property type="match status" value="1"/>
</dbReference>
<dbReference type="InterPro" id="IPR029526">
    <property type="entry name" value="PGBD"/>
</dbReference>
<accession>A0A3P8NRS0</accession>
<proteinExistence type="predicted"/>
<evidence type="ECO:0000256" key="1">
    <source>
        <dbReference type="SAM" id="MobiDB-lite"/>
    </source>
</evidence>
<name>A0A3P8NRS0_ASTCA</name>
<dbReference type="Ensembl" id="ENSACLT00000007652.2">
    <property type="protein sequence ID" value="ENSACLP00000007487.2"/>
    <property type="gene ID" value="ENSACLG00000005075.2"/>
</dbReference>
<feature type="region of interest" description="Disordered" evidence="1">
    <location>
        <begin position="566"/>
        <end position="591"/>
    </location>
</feature>
<dbReference type="Proteomes" id="UP000265100">
    <property type="component" value="Chromosome 23"/>
</dbReference>
<evidence type="ECO:0000313" key="3">
    <source>
        <dbReference type="Ensembl" id="ENSACLP00000007487.2"/>
    </source>
</evidence>
<dbReference type="RefSeq" id="XP_026015708.1">
    <property type="nucleotide sequence ID" value="XM_026159923.1"/>
</dbReference>
<feature type="region of interest" description="Disordered" evidence="1">
    <location>
        <begin position="16"/>
        <end position="38"/>
    </location>
</feature>
<reference evidence="3" key="2">
    <citation type="submission" date="2025-08" db="UniProtKB">
        <authorList>
            <consortium name="Ensembl"/>
        </authorList>
    </citation>
    <scope>IDENTIFICATION</scope>
</reference>
<feature type="compositionally biased region" description="Acidic residues" evidence="1">
    <location>
        <begin position="24"/>
        <end position="35"/>
    </location>
</feature>
<reference evidence="3" key="3">
    <citation type="submission" date="2025-09" db="UniProtKB">
        <authorList>
            <consortium name="Ensembl"/>
        </authorList>
    </citation>
    <scope>IDENTIFICATION</scope>
</reference>
<feature type="domain" description="PiggyBac transposable element-derived protein" evidence="2">
    <location>
        <begin position="165"/>
        <end position="532"/>
    </location>
</feature>
<protein>
    <recommendedName>
        <fullName evidence="2">PiggyBac transposable element-derived protein domain-containing protein</fullName>
    </recommendedName>
</protein>
<dbReference type="AlphaFoldDB" id="A0A3P8NRS0"/>
<evidence type="ECO:0000259" key="2">
    <source>
        <dbReference type="Pfam" id="PF13843"/>
    </source>
</evidence>
<feature type="region of interest" description="Disordered" evidence="1">
    <location>
        <begin position="50"/>
        <end position="145"/>
    </location>
</feature>
<dbReference type="GeneID" id="113016794"/>
<keyword evidence="4" id="KW-1185">Reference proteome</keyword>
<feature type="compositionally biased region" description="Basic residues" evidence="1">
    <location>
        <begin position="98"/>
        <end position="112"/>
    </location>
</feature>